<evidence type="ECO:0000256" key="5">
    <source>
        <dbReference type="ARBA" id="ARBA00023273"/>
    </source>
</evidence>
<evidence type="ECO:0000256" key="2">
    <source>
        <dbReference type="ARBA" id="ARBA00004496"/>
    </source>
</evidence>
<name>A0A413T1G4_9BACT</name>
<dbReference type="PANTHER" id="PTHR37833:SF1">
    <property type="entry name" value="SIGNAL PEPTIDE PROTEIN"/>
    <property type="match status" value="1"/>
</dbReference>
<feature type="signal peptide" evidence="6">
    <location>
        <begin position="1"/>
        <end position="20"/>
    </location>
</feature>
<evidence type="ECO:0000256" key="3">
    <source>
        <dbReference type="ARBA" id="ARBA00022490"/>
    </source>
</evidence>
<evidence type="ECO:0000259" key="7">
    <source>
        <dbReference type="Pfam" id="PF22544"/>
    </source>
</evidence>
<comment type="subcellular location">
    <subcellularLocation>
        <location evidence="1">Cell projection</location>
        <location evidence="1">Cilium</location>
    </subcellularLocation>
    <subcellularLocation>
        <location evidence="2">Cytoplasm</location>
    </subcellularLocation>
</comment>
<keyword evidence="3" id="KW-0963">Cytoplasm</keyword>
<comment type="caution">
    <text evidence="8">The sequence shown here is derived from an EMBL/GenBank/DDBJ whole genome shotgun (WGS) entry which is preliminary data.</text>
</comment>
<feature type="domain" description="HYDIN/VesB/CFA65-like Ig-like" evidence="7">
    <location>
        <begin position="255"/>
        <end position="354"/>
    </location>
</feature>
<dbReference type="RefSeq" id="WP_118400193.1">
    <property type="nucleotide sequence ID" value="NZ_CABJGD010000009.1"/>
</dbReference>
<dbReference type="InterPro" id="IPR011467">
    <property type="entry name" value="DUF1573"/>
</dbReference>
<keyword evidence="4" id="KW-0969">Cilium</keyword>
<dbReference type="AlphaFoldDB" id="A0A413T1G4"/>
<evidence type="ECO:0000256" key="1">
    <source>
        <dbReference type="ARBA" id="ARBA00004138"/>
    </source>
</evidence>
<reference evidence="8 9" key="1">
    <citation type="submission" date="2018-08" db="EMBL/GenBank/DDBJ databases">
        <title>A genome reference for cultivated species of the human gut microbiota.</title>
        <authorList>
            <person name="Zou Y."/>
            <person name="Xue W."/>
            <person name="Luo G."/>
        </authorList>
    </citation>
    <scope>NUCLEOTIDE SEQUENCE [LARGE SCALE GENOMIC DNA]</scope>
    <source>
        <strain evidence="8 9">AM42-38</strain>
    </source>
</reference>
<gene>
    <name evidence="8" type="ORF">DW921_05820</name>
</gene>
<evidence type="ECO:0000256" key="6">
    <source>
        <dbReference type="SAM" id="SignalP"/>
    </source>
</evidence>
<dbReference type="InterPro" id="IPR013783">
    <property type="entry name" value="Ig-like_fold"/>
</dbReference>
<dbReference type="GO" id="GO:0005737">
    <property type="term" value="C:cytoplasm"/>
    <property type="evidence" value="ECO:0007669"/>
    <property type="project" value="UniProtKB-SubCell"/>
</dbReference>
<feature type="chain" id="PRO_5019347243" evidence="6">
    <location>
        <begin position="21"/>
        <end position="358"/>
    </location>
</feature>
<proteinExistence type="predicted"/>
<dbReference type="Proteomes" id="UP000283855">
    <property type="component" value="Unassembled WGS sequence"/>
</dbReference>
<organism evidence="8 9">
    <name type="scientific">Phocaeicola coprophilus</name>
    <dbReference type="NCBI Taxonomy" id="387090"/>
    <lineage>
        <taxon>Bacteria</taxon>
        <taxon>Pseudomonadati</taxon>
        <taxon>Bacteroidota</taxon>
        <taxon>Bacteroidia</taxon>
        <taxon>Bacteroidales</taxon>
        <taxon>Bacteroidaceae</taxon>
        <taxon>Phocaeicola</taxon>
    </lineage>
</organism>
<keyword evidence="5" id="KW-0966">Cell projection</keyword>
<dbReference type="PANTHER" id="PTHR37833">
    <property type="entry name" value="LIPOPROTEIN-RELATED"/>
    <property type="match status" value="1"/>
</dbReference>
<dbReference type="Pfam" id="PF07610">
    <property type="entry name" value="DUF1573"/>
    <property type="match status" value="1"/>
</dbReference>
<evidence type="ECO:0000313" key="8">
    <source>
        <dbReference type="EMBL" id="RHA76696.1"/>
    </source>
</evidence>
<sequence>MKRILLLAGILIAVSSVLQAQPKIKFEKETQELGYVLWRNPVTVTYHFTNDGDKPLVISNVTTSCGCTEAKWTEEPIPAGGKGEVTAIFDAEAIGRFYKEVGVYCNASSTPIYLGFNGEVTADPKNYTFTHPYAFGSIRLDKEEIEFDDVNKGDNPVFEILVANTSNKAYSPVLMHLPPYLTAKAVPEVLGRGKNGRIEVTLDSEKLPKLGITRTSVYLARFPGDKVGSENEIPVSVALLPDFSHVSEWVKNNPPVLTLSATSLEFPPLNPKQKKSQNIIITNTGKSDLTIQDMQVLNIALAVRLKKRVLKPGESTKMKITVLAENLPRVKGTPRVLMLTNDPKHPKVTIRVKATVKE</sequence>
<protein>
    <submittedName>
        <fullName evidence="8">DUF1573 domain-containing protein</fullName>
    </submittedName>
</protein>
<dbReference type="Pfam" id="PF22544">
    <property type="entry name" value="HYDIN_VesB_CFA65-like_Ig"/>
    <property type="match status" value="1"/>
</dbReference>
<dbReference type="InterPro" id="IPR053879">
    <property type="entry name" value="HYDIN_VesB_CFA65-like_Ig"/>
</dbReference>
<evidence type="ECO:0000313" key="9">
    <source>
        <dbReference type="Proteomes" id="UP000283855"/>
    </source>
</evidence>
<evidence type="ECO:0000256" key="4">
    <source>
        <dbReference type="ARBA" id="ARBA00023069"/>
    </source>
</evidence>
<dbReference type="EMBL" id="QSFT01000009">
    <property type="protein sequence ID" value="RHA76696.1"/>
    <property type="molecule type" value="Genomic_DNA"/>
</dbReference>
<dbReference type="Gene3D" id="2.60.40.10">
    <property type="entry name" value="Immunoglobulins"/>
    <property type="match status" value="3"/>
</dbReference>
<keyword evidence="6" id="KW-0732">Signal</keyword>
<accession>A0A413T1G4</accession>